<dbReference type="STRING" id="1209989.TepRe1_1443"/>
<dbReference type="OrthoDB" id="9806395at2"/>
<evidence type="ECO:0000313" key="3">
    <source>
        <dbReference type="Proteomes" id="UP000010802"/>
    </source>
</evidence>
<dbReference type="AlphaFoldDB" id="F4LVK3"/>
<dbReference type="Gene3D" id="3.40.50.410">
    <property type="entry name" value="von Willebrand factor, type A domain"/>
    <property type="match status" value="1"/>
</dbReference>
<organism evidence="2 3">
    <name type="scientific">Tepidanaerobacter acetatoxydans (strain DSM 21804 / JCM 16047 / Re1)</name>
    <dbReference type="NCBI Taxonomy" id="1209989"/>
    <lineage>
        <taxon>Bacteria</taxon>
        <taxon>Bacillati</taxon>
        <taxon>Bacillota</taxon>
        <taxon>Clostridia</taxon>
        <taxon>Thermosediminibacterales</taxon>
        <taxon>Tepidanaerobacteraceae</taxon>
        <taxon>Tepidanaerobacter</taxon>
    </lineage>
</organism>
<dbReference type="eggNOG" id="COG1240">
    <property type="taxonomic scope" value="Bacteria"/>
</dbReference>
<dbReference type="KEGG" id="tep:TepRe1_1443"/>
<dbReference type="Pfam" id="PF13519">
    <property type="entry name" value="VWA_2"/>
    <property type="match status" value="1"/>
</dbReference>
<evidence type="ECO:0000259" key="1">
    <source>
        <dbReference type="PROSITE" id="PS50234"/>
    </source>
</evidence>
<dbReference type="Proteomes" id="UP000010802">
    <property type="component" value="Chromosome"/>
</dbReference>
<dbReference type="PROSITE" id="PS50234">
    <property type="entry name" value="VWFA"/>
    <property type="match status" value="1"/>
</dbReference>
<dbReference type="HOGENOM" id="CLU_015279_0_0_9"/>
<keyword evidence="3" id="KW-1185">Reference proteome</keyword>
<dbReference type="RefSeq" id="WP_013778512.1">
    <property type="nucleotide sequence ID" value="NC_015519.1"/>
</dbReference>
<feature type="domain" description="VWFA" evidence="1">
    <location>
        <begin position="375"/>
        <end position="544"/>
    </location>
</feature>
<dbReference type="InterPro" id="IPR036465">
    <property type="entry name" value="vWFA_dom_sf"/>
</dbReference>
<gene>
    <name evidence="2" type="ordered locus">TEPIRE1_1555</name>
</gene>
<accession>F4LVK3</accession>
<dbReference type="SMART" id="SM00327">
    <property type="entry name" value="VWA"/>
    <property type="match status" value="1"/>
</dbReference>
<sequence length="547" mass="62232">MSSIEKLQMELNNGKGVRVGQAAVVSRKVHTINYDTPQNVNIIINADAGQAFYYRFVENEIIHVDLFHEIKIFNLMQMADFLKKSLVENSLDYLIDNIDIQTGSGGGRLTGSLSYGITENLKKNHLNHVHITAFMTNEELENIFLIVAETEKALQEQGVELRKIERIKHETGNTPIDMSPYTTDSDSYLKQNGGCSKKDSLFSETTAMIEYFGSLKEVEDAIKNFEFESDISGRALHITEKNDDFNDIIKYFEQTNILSKHQNKYRLTSKGKELKEFLRIYKRELEFVLKRTIKNPQRINNYKGFAINHLSSRETGYRSGPSICKPYVSEEWPEELDISETVRKSLVRSYIENKKFSIEQEDIVAIKRTPKLQQDICLIIDASASMAGFRLRNAKYLARYLVLKPNTQVSIMAFQEKEVNVCVPFTRNYDIMEEGINKIVATGLTPLALALDKGICHINKKNLKNPLIMLITDGIPTVSLWTSDPINDAVSAADKIAKNKINFCCIGLQPNKDCLIKITDAARGKLYILDELNREGLVEVAKKSSQW</sequence>
<dbReference type="PANTHER" id="PTHR43473">
    <property type="entry name" value="MAGNESIUM-CHELATASE SUBUNIT CHLD, CHLOROPLASTIC"/>
    <property type="match status" value="1"/>
</dbReference>
<evidence type="ECO:0000313" key="2">
    <source>
        <dbReference type="EMBL" id="CDI40736.1"/>
    </source>
</evidence>
<dbReference type="EMBL" id="HF563609">
    <property type="protein sequence ID" value="CDI40736.1"/>
    <property type="molecule type" value="Genomic_DNA"/>
</dbReference>
<dbReference type="SUPFAM" id="SSF53300">
    <property type="entry name" value="vWA-like"/>
    <property type="match status" value="1"/>
</dbReference>
<dbReference type="InterPro" id="IPR002035">
    <property type="entry name" value="VWF_A"/>
</dbReference>
<name>F4LVK3_TEPAE</name>
<dbReference type="KEGG" id="tae:TepiRe1_1555"/>
<dbReference type="PANTHER" id="PTHR43473:SF2">
    <property type="entry name" value="MAGNESIUM-CHELATASE SUBUNIT CHLD, CHLOROPLASTIC"/>
    <property type="match status" value="1"/>
</dbReference>
<reference evidence="3" key="1">
    <citation type="journal article" date="2013" name="Genome Announc.">
        <title>First genome sequence of a syntrophic acetate-oxidizing bacterium, Tepidanaerobacter acetatoxydans strain Re1.</title>
        <authorList>
            <person name="Manzoor S."/>
            <person name="Bongcam-Rudloff E."/>
            <person name="Schnurer A."/>
            <person name="Muller B."/>
        </authorList>
    </citation>
    <scope>NUCLEOTIDE SEQUENCE [LARGE SCALE GENOMIC DNA]</scope>
    <source>
        <strain evidence="3">Re1</strain>
    </source>
</reference>
<proteinExistence type="predicted"/>
<protein>
    <submittedName>
        <fullName evidence="2">von Willebrand factor type A</fullName>
    </submittedName>
</protein>